<dbReference type="SUPFAM" id="SSF103007">
    <property type="entry name" value="Hypothetical protein TT1725"/>
    <property type="match status" value="1"/>
</dbReference>
<reference evidence="1 2" key="1">
    <citation type="submission" date="2018-10" db="EMBL/GenBank/DDBJ databases">
        <title>Genomic Encyclopedia of Archaeal and Bacterial Type Strains, Phase II (KMG-II): from individual species to whole genera.</title>
        <authorList>
            <person name="Goeker M."/>
        </authorList>
    </citation>
    <scope>NUCLEOTIDE SEQUENCE [LARGE SCALE GENOMIC DNA]</scope>
    <source>
        <strain evidence="1 2">VM1</strain>
    </source>
</reference>
<dbReference type="RefSeq" id="WP_121923591.1">
    <property type="nucleotide sequence ID" value="NZ_REFO01000014.1"/>
</dbReference>
<evidence type="ECO:0008006" key="3">
    <source>
        <dbReference type="Google" id="ProtNLM"/>
    </source>
</evidence>
<dbReference type="InterPro" id="IPR036746">
    <property type="entry name" value="TT1725-like_sf"/>
</dbReference>
<dbReference type="OrthoDB" id="9809023at2"/>
<gene>
    <name evidence="1" type="ORF">CLV39_1487</name>
</gene>
<dbReference type="EMBL" id="REFO01000014">
    <property type="protein sequence ID" value="RMA93152.1"/>
    <property type="molecule type" value="Genomic_DNA"/>
</dbReference>
<protein>
    <recommendedName>
        <fullName evidence="3">DUF503 domain-containing protein</fullName>
    </recommendedName>
</protein>
<comment type="caution">
    <text evidence="1">The sequence shown here is derived from an EMBL/GenBank/DDBJ whole genome shotgun (WGS) entry which is preliminary data.</text>
</comment>
<accession>A0A3M0BQH1</accession>
<dbReference type="PANTHER" id="PTHR36441">
    <property type="entry name" value="HYPOTHETICAL CYTOSOLIC PROTEIN"/>
    <property type="match status" value="1"/>
</dbReference>
<evidence type="ECO:0000313" key="1">
    <source>
        <dbReference type="EMBL" id="RMA93152.1"/>
    </source>
</evidence>
<dbReference type="Pfam" id="PF04456">
    <property type="entry name" value="DUF503"/>
    <property type="match status" value="1"/>
</dbReference>
<dbReference type="InterPro" id="IPR007546">
    <property type="entry name" value="DUF503"/>
</dbReference>
<organism evidence="1 2">
    <name type="scientific">Hydrogenothermus marinus</name>
    <dbReference type="NCBI Taxonomy" id="133270"/>
    <lineage>
        <taxon>Bacteria</taxon>
        <taxon>Pseudomonadati</taxon>
        <taxon>Aquificota</taxon>
        <taxon>Aquificia</taxon>
        <taxon>Aquificales</taxon>
        <taxon>Hydrogenothermaceae</taxon>
        <taxon>Hydrogenothermus</taxon>
    </lineage>
</organism>
<name>A0A3M0BQH1_9AQUI</name>
<evidence type="ECO:0000313" key="2">
    <source>
        <dbReference type="Proteomes" id="UP000280842"/>
    </source>
</evidence>
<sequence>MVIGSIVFDIYIPHATSLKEKRMVIRSLKEKLKSKFNVSVSEIGNQDLWQSAYIAVVMVSPEKKQTEKIMQSIINFVESNFPELHFNIHKELI</sequence>
<dbReference type="Gene3D" id="3.30.70.1120">
    <property type="entry name" value="TT1725-like"/>
    <property type="match status" value="1"/>
</dbReference>
<dbReference type="Proteomes" id="UP000280842">
    <property type="component" value="Unassembled WGS sequence"/>
</dbReference>
<proteinExistence type="predicted"/>
<keyword evidence="2" id="KW-1185">Reference proteome</keyword>
<dbReference type="AlphaFoldDB" id="A0A3M0BQH1"/>
<dbReference type="PANTHER" id="PTHR36441:SF1">
    <property type="entry name" value="DUF503 DOMAIN-CONTAINING PROTEIN"/>
    <property type="match status" value="1"/>
</dbReference>